<dbReference type="Proteomes" id="UP000682982">
    <property type="component" value="Unassembled WGS sequence"/>
</dbReference>
<dbReference type="SUPFAM" id="SSF109604">
    <property type="entry name" value="HD-domain/PDEase-like"/>
    <property type="match status" value="1"/>
</dbReference>
<feature type="domain" description="HD-GYP" evidence="3">
    <location>
        <begin position="146"/>
        <end position="343"/>
    </location>
</feature>
<dbReference type="EMBL" id="JAGSPK010000004">
    <property type="protein sequence ID" value="MBR7793545.1"/>
    <property type="molecule type" value="Genomic_DNA"/>
</dbReference>
<dbReference type="PROSITE" id="PS51832">
    <property type="entry name" value="HD_GYP"/>
    <property type="match status" value="1"/>
</dbReference>
<accession>A0ABS5H4V2</accession>
<dbReference type="InterPro" id="IPR001789">
    <property type="entry name" value="Sig_transdc_resp-reg_receiver"/>
</dbReference>
<dbReference type="SUPFAM" id="SSF52172">
    <property type="entry name" value="CheY-like"/>
    <property type="match status" value="1"/>
</dbReference>
<dbReference type="InterPro" id="IPR052020">
    <property type="entry name" value="Cyclic_di-GMP/3'3'-cGAMP_PDE"/>
</dbReference>
<keyword evidence="5" id="KW-1185">Reference proteome</keyword>
<evidence type="ECO:0000259" key="3">
    <source>
        <dbReference type="PROSITE" id="PS51832"/>
    </source>
</evidence>
<gene>
    <name evidence="4" type="ORF">KDM87_13140</name>
</gene>
<feature type="domain" description="Response regulatory" evidence="2">
    <location>
        <begin position="2"/>
        <end position="119"/>
    </location>
</feature>
<feature type="modified residue" description="4-aspartylphosphate" evidence="1">
    <location>
        <position position="52"/>
    </location>
</feature>
<reference evidence="4 5" key="1">
    <citation type="submission" date="2021-04" db="EMBL/GenBank/DDBJ databases">
        <title>novel species isolated from subtropical streams in China.</title>
        <authorList>
            <person name="Lu H."/>
        </authorList>
    </citation>
    <scope>NUCLEOTIDE SEQUENCE [LARGE SCALE GENOMIC DNA]</scope>
    <source>
        <strain evidence="4 5">FT147W</strain>
    </source>
</reference>
<dbReference type="PANTHER" id="PTHR45228:SF1">
    <property type="entry name" value="CYCLIC DI-GMP PHOSPHODIESTERASE TM_0186"/>
    <property type="match status" value="1"/>
</dbReference>
<dbReference type="PANTHER" id="PTHR45228">
    <property type="entry name" value="CYCLIC DI-GMP PHOSPHODIESTERASE TM_0186-RELATED"/>
    <property type="match status" value="1"/>
</dbReference>
<dbReference type="CDD" id="cd00077">
    <property type="entry name" value="HDc"/>
    <property type="match status" value="1"/>
</dbReference>
<dbReference type="Gene3D" id="1.10.3210.10">
    <property type="entry name" value="Hypothetical protein af1432"/>
    <property type="match status" value="1"/>
</dbReference>
<dbReference type="InterPro" id="IPR037522">
    <property type="entry name" value="HD_GYP_dom"/>
</dbReference>
<evidence type="ECO:0000313" key="5">
    <source>
        <dbReference type="Proteomes" id="UP000682982"/>
    </source>
</evidence>
<dbReference type="InterPro" id="IPR003607">
    <property type="entry name" value="HD/PDEase_dom"/>
</dbReference>
<dbReference type="Pfam" id="PF00072">
    <property type="entry name" value="Response_reg"/>
    <property type="match status" value="1"/>
</dbReference>
<comment type="caution">
    <text evidence="4">The sequence shown here is derived from an EMBL/GenBank/DDBJ whole genome shotgun (WGS) entry which is preliminary data.</text>
</comment>
<sequence length="346" mass="38770">MNVLVLDDAQINVTLLCLLLKKIDKCKSVSFSEPEAALAWCANHVPDLIMVDYMMPAMNGIEFIRRFREMDGCHDIPVLMITANNELELRYQALDAGVNDFLIKPIDKIEFLARTRNMLALRKSQRFLEDKAMWLDESVKKATAEILERERETVFRLSKAAESRDPETGAHILRMANYSKIIADQLGLSSQDQRLILEAAPMHDVGKVGIPDNILLKPGKLTPEEFSVMKQHTLLGYEILAGSSSNLLTTGAEIALAHHEKFDGSGYPNGLAGEKIPLFARIVAVADVFDALTSERPYKKAWNKENALAYLRDGSGLHFDPVCVDAFFAGLDRILAVKNLYKDDQY</sequence>
<dbReference type="PROSITE" id="PS50110">
    <property type="entry name" value="RESPONSE_REGULATORY"/>
    <property type="match status" value="1"/>
</dbReference>
<proteinExistence type="predicted"/>
<dbReference type="InterPro" id="IPR011006">
    <property type="entry name" value="CheY-like_superfamily"/>
</dbReference>
<protein>
    <submittedName>
        <fullName evidence="4">Two-component system response regulator</fullName>
    </submittedName>
</protein>
<dbReference type="SMART" id="SM00471">
    <property type="entry name" value="HDc"/>
    <property type="match status" value="1"/>
</dbReference>
<keyword evidence="1" id="KW-0597">Phosphoprotein</keyword>
<dbReference type="SMART" id="SM00448">
    <property type="entry name" value="REC"/>
    <property type="match status" value="1"/>
</dbReference>
<name>A0ABS5H4V2_9BURK</name>
<evidence type="ECO:0000259" key="2">
    <source>
        <dbReference type="PROSITE" id="PS50110"/>
    </source>
</evidence>
<dbReference type="CDD" id="cd17551">
    <property type="entry name" value="REC_RpfG-like"/>
    <property type="match status" value="1"/>
</dbReference>
<dbReference type="Gene3D" id="3.40.50.2300">
    <property type="match status" value="1"/>
</dbReference>
<evidence type="ECO:0000313" key="4">
    <source>
        <dbReference type="EMBL" id="MBR7793545.1"/>
    </source>
</evidence>
<dbReference type="Pfam" id="PF13487">
    <property type="entry name" value="HD_5"/>
    <property type="match status" value="1"/>
</dbReference>
<evidence type="ECO:0000256" key="1">
    <source>
        <dbReference type="PROSITE-ProRule" id="PRU00169"/>
    </source>
</evidence>
<organism evidence="4 5">
    <name type="scientific">Undibacterium rivi</name>
    <dbReference type="NCBI Taxonomy" id="2828729"/>
    <lineage>
        <taxon>Bacteria</taxon>
        <taxon>Pseudomonadati</taxon>
        <taxon>Pseudomonadota</taxon>
        <taxon>Betaproteobacteria</taxon>
        <taxon>Burkholderiales</taxon>
        <taxon>Oxalobacteraceae</taxon>
        <taxon>Undibacterium</taxon>
    </lineage>
</organism>